<dbReference type="InterPro" id="IPR051648">
    <property type="entry name" value="CWI-Assembly_Regulator"/>
</dbReference>
<evidence type="ECO:0000313" key="6">
    <source>
        <dbReference type="EMBL" id="KOS21572.1"/>
    </source>
</evidence>
<dbReference type="GO" id="GO:0009277">
    <property type="term" value="C:fungal-type cell wall"/>
    <property type="evidence" value="ECO:0007669"/>
    <property type="project" value="TreeGrafter"/>
</dbReference>
<comment type="caution">
    <text evidence="6">The sequence shown here is derived from an EMBL/GenBank/DDBJ whole genome shotgun (WGS) entry which is preliminary data.</text>
</comment>
<dbReference type="STRING" id="150374.A0A0N0RTY7"/>
<dbReference type="GO" id="GO:0005886">
    <property type="term" value="C:plasma membrane"/>
    <property type="evidence" value="ECO:0007669"/>
    <property type="project" value="TreeGrafter"/>
</dbReference>
<dbReference type="Proteomes" id="UP000053831">
    <property type="component" value="Unassembled WGS sequence"/>
</dbReference>
<dbReference type="AlphaFoldDB" id="A0A0N0RTY7"/>
<dbReference type="InterPro" id="IPR032675">
    <property type="entry name" value="LRR_dom_sf"/>
</dbReference>
<dbReference type="GO" id="GO:0009986">
    <property type="term" value="C:cell surface"/>
    <property type="evidence" value="ECO:0007669"/>
    <property type="project" value="TreeGrafter"/>
</dbReference>
<feature type="signal peptide" evidence="5">
    <location>
        <begin position="1"/>
        <end position="15"/>
    </location>
</feature>
<dbReference type="PANTHER" id="PTHR31018:SF3">
    <property type="entry name" value="RECEPTOR PROTEIN-TYROSINE KINASE"/>
    <property type="match status" value="1"/>
</dbReference>
<evidence type="ECO:0000256" key="4">
    <source>
        <dbReference type="SAM" id="MobiDB-lite"/>
    </source>
</evidence>
<dbReference type="OrthoDB" id="536881at2759"/>
<evidence type="ECO:0000313" key="7">
    <source>
        <dbReference type="Proteomes" id="UP000053831"/>
    </source>
</evidence>
<organism evidence="6 7">
    <name type="scientific">Escovopsis weberi</name>
    <dbReference type="NCBI Taxonomy" id="150374"/>
    <lineage>
        <taxon>Eukaryota</taxon>
        <taxon>Fungi</taxon>
        <taxon>Dikarya</taxon>
        <taxon>Ascomycota</taxon>
        <taxon>Pezizomycotina</taxon>
        <taxon>Sordariomycetes</taxon>
        <taxon>Hypocreomycetidae</taxon>
        <taxon>Hypocreales</taxon>
        <taxon>Hypocreaceae</taxon>
        <taxon>Escovopsis</taxon>
    </lineage>
</organism>
<keyword evidence="3" id="KW-0325">Glycoprotein</keyword>
<keyword evidence="2 5" id="KW-0732">Signal</keyword>
<sequence>MYSALLAAGAGVASAVQATCTTDIVITSPTPTIECDVVDANIRVDPAVNGDLVIEGPKQIKGDLIIANATSLISISSNSINSIQGTFSMINLELLSSLNLASLNSLSGLTLTKLPQLSSLSFSPSGITKANDILIQDTFLSNLDGLNIVEVDSFVVTNNRKLTKIDSGLTNITSLLAVNNNGPQMSITMSRLQSAAEIQLSNIQTFVVPVLGRVLDSLKFDQNPDLKIFTADNLTTIGESMTFINNKMLTNVSFPVLTRVGDFTIQNNTALEILNGYPKLETITGGAIVGGSFKEVELPQLKDVKGGMTVTSTTDIADFCQFFDDLKSHGAIQGSEKCTSNNAKANEGGEGGTTGHGSSGSGNSTSGSSAVGSSASQMALVLGLTVLAGIAQLL</sequence>
<evidence type="ECO:0000256" key="2">
    <source>
        <dbReference type="ARBA" id="ARBA00022729"/>
    </source>
</evidence>
<gene>
    <name evidence="6" type="ORF">ESCO_005033</name>
</gene>
<feature type="compositionally biased region" description="Gly residues" evidence="4">
    <location>
        <begin position="348"/>
        <end position="360"/>
    </location>
</feature>
<evidence type="ECO:0000256" key="3">
    <source>
        <dbReference type="ARBA" id="ARBA00023180"/>
    </source>
</evidence>
<comment type="subcellular location">
    <subcellularLocation>
        <location evidence="1">Cell envelope</location>
    </subcellularLocation>
</comment>
<evidence type="ECO:0000256" key="5">
    <source>
        <dbReference type="SAM" id="SignalP"/>
    </source>
</evidence>
<accession>A0A0N0RTY7</accession>
<feature type="region of interest" description="Disordered" evidence="4">
    <location>
        <begin position="336"/>
        <end position="369"/>
    </location>
</feature>
<evidence type="ECO:0000256" key="1">
    <source>
        <dbReference type="ARBA" id="ARBA00004196"/>
    </source>
</evidence>
<dbReference type="SUPFAM" id="SSF52058">
    <property type="entry name" value="L domain-like"/>
    <property type="match status" value="1"/>
</dbReference>
<dbReference type="PANTHER" id="PTHR31018">
    <property type="entry name" value="SPORULATION-SPECIFIC PROTEIN-RELATED"/>
    <property type="match status" value="1"/>
</dbReference>
<name>A0A0N0RTY7_ESCWE</name>
<dbReference type="Gene3D" id="3.80.10.10">
    <property type="entry name" value="Ribonuclease Inhibitor"/>
    <property type="match status" value="1"/>
</dbReference>
<reference evidence="6 7" key="1">
    <citation type="submission" date="2015-07" db="EMBL/GenBank/DDBJ databases">
        <title>The genome of the fungus Escovopsis weberi, a specialized disease agent of ant agriculture.</title>
        <authorList>
            <person name="de Man T.J."/>
            <person name="Stajich J.E."/>
            <person name="Kubicek C.P."/>
            <person name="Chenthamara K."/>
            <person name="Atanasova L."/>
            <person name="Druzhinina I.S."/>
            <person name="Birnbaum S."/>
            <person name="Barribeau S.M."/>
            <person name="Teiling C."/>
            <person name="Suen G."/>
            <person name="Currie C."/>
            <person name="Gerardo N.M."/>
        </authorList>
    </citation>
    <scope>NUCLEOTIDE SEQUENCE [LARGE SCALE GENOMIC DNA]</scope>
</reference>
<dbReference type="EMBL" id="LGSR01000008">
    <property type="protein sequence ID" value="KOS21572.1"/>
    <property type="molecule type" value="Genomic_DNA"/>
</dbReference>
<dbReference type="GO" id="GO:0031505">
    <property type="term" value="P:fungal-type cell wall organization"/>
    <property type="evidence" value="ECO:0007669"/>
    <property type="project" value="TreeGrafter"/>
</dbReference>
<feature type="chain" id="PRO_5011977627" evidence="5">
    <location>
        <begin position="16"/>
        <end position="394"/>
    </location>
</feature>
<proteinExistence type="predicted"/>
<protein>
    <submittedName>
        <fullName evidence="6">Meiotic expression up-regulated protein 10</fullName>
    </submittedName>
</protein>
<keyword evidence="7" id="KW-1185">Reference proteome</keyword>